<feature type="region of interest" description="Disordered" evidence="2">
    <location>
        <begin position="245"/>
        <end position="270"/>
    </location>
</feature>
<dbReference type="OrthoDB" id="1915143at2759"/>
<dbReference type="AlphaFoldDB" id="A0A5N6LTQ5"/>
<dbReference type="PANTHER" id="PTHR31115:SF2">
    <property type="entry name" value="OS05G0107300 PROTEIN"/>
    <property type="match status" value="1"/>
</dbReference>
<feature type="coiled-coil region" evidence="1">
    <location>
        <begin position="638"/>
        <end position="665"/>
    </location>
</feature>
<dbReference type="Proteomes" id="UP000326396">
    <property type="component" value="Linkage Group LG8"/>
</dbReference>
<sequence>MAGNATFESASASSSELVFSRAYLNGQRGPGLDRSRNYREVSDIRMLGSGFGMPRGESSSVVASDEIHMLSQSISFEPIVIRHQIAWYDELRRVLGILTGSTAEENSFRAAATYVKPLPSMADLKDLKSFRLSIEDTCVKARVRANKMDERLRKLDIYCEYLTSKKQKRYELTSIDQAGALNLKMGTQVFSINQRVEERPKNILLNKRVRTSVAESRAKDGNLLEDNVVESDLFEKIRRLDAGGEGWDKRGKRKRSNGLVSTRHVDNDGVPKSAVQNQVVKNGSQPHDTHIYRLNNRDDSLSNRKRSMPLGSSLPMAAQWGGQRPQKMARARRPFLVSFVSNQDEKQFTFDSCSPPDVGARLTSNETNLPISKIATNDPKKLTVKLDNVHSSPRLSETHESVGGQSQLIDNEVEKRVMNATDSKNRTFINSLTSKPFQNLKTGGKKSGRKPGRRLKRLSDRKGFLHHSPLQNVSSPDCPGASDDDREELLAAANYARTATYLACSSPFWKKMETVFASVSSVDKSILSQQVDSISDILVSENGSYSGTHSVDITSKDSIPLYQRVLSALIIEDDIDIPEERDAKNTQLMNSFCGLTYDTHNLIDSAYEDKGLVDKLLLELNSIGLCPDMMPVLEDEENEMIQDEIDKLNAQLHQQEVKKKAYMENISNYTDCSSRVRDLETLAMDRLVEQAYRKLLARRSSRSGAQKVPKGPKQAALAFGTRTLARCHKFENSGISCFNEPPFLDILSAPAACTMLSSDEAFPMSGQLSNRGKKKEAFLDDIGTTKMRKPKQKTKTDQTPTPRNKSDNKHTGTTHPTGPTWLTTSNRTNHLVNDLDPLDEMGVGPDLGVPHDLTSFLNFDEQDPDVDFTAGLDIPMDDLTELF</sequence>
<evidence type="ECO:0000313" key="3">
    <source>
        <dbReference type="EMBL" id="KAD2804695.1"/>
    </source>
</evidence>
<name>A0A5N6LTQ5_9ASTR</name>
<feature type="region of interest" description="Disordered" evidence="2">
    <location>
        <begin position="781"/>
        <end position="827"/>
    </location>
</feature>
<organism evidence="3 4">
    <name type="scientific">Mikania micrantha</name>
    <name type="common">bitter vine</name>
    <dbReference type="NCBI Taxonomy" id="192012"/>
    <lineage>
        <taxon>Eukaryota</taxon>
        <taxon>Viridiplantae</taxon>
        <taxon>Streptophyta</taxon>
        <taxon>Embryophyta</taxon>
        <taxon>Tracheophyta</taxon>
        <taxon>Spermatophyta</taxon>
        <taxon>Magnoliopsida</taxon>
        <taxon>eudicotyledons</taxon>
        <taxon>Gunneridae</taxon>
        <taxon>Pentapetalae</taxon>
        <taxon>asterids</taxon>
        <taxon>campanulids</taxon>
        <taxon>Asterales</taxon>
        <taxon>Asteraceae</taxon>
        <taxon>Asteroideae</taxon>
        <taxon>Heliantheae alliance</taxon>
        <taxon>Eupatorieae</taxon>
        <taxon>Mikania</taxon>
    </lineage>
</organism>
<feature type="region of interest" description="Disordered" evidence="2">
    <location>
        <begin position="436"/>
        <end position="455"/>
    </location>
</feature>
<comment type="caution">
    <text evidence="3">The sequence shown here is derived from an EMBL/GenBank/DDBJ whole genome shotgun (WGS) entry which is preliminary data.</text>
</comment>
<evidence type="ECO:0000256" key="1">
    <source>
        <dbReference type="SAM" id="Coils"/>
    </source>
</evidence>
<reference evidence="3 4" key="1">
    <citation type="submission" date="2019-05" db="EMBL/GenBank/DDBJ databases">
        <title>Mikania micrantha, genome provides insights into the molecular mechanism of rapid growth.</title>
        <authorList>
            <person name="Liu B."/>
        </authorList>
    </citation>
    <scope>NUCLEOTIDE SEQUENCE [LARGE SCALE GENOMIC DNA]</scope>
    <source>
        <strain evidence="3">NLD-2019</strain>
        <tissue evidence="3">Leaf</tissue>
    </source>
</reference>
<feature type="region of interest" description="Disordered" evidence="2">
    <location>
        <begin position="298"/>
        <end position="320"/>
    </location>
</feature>
<protein>
    <submittedName>
        <fullName evidence="3">Uncharacterized protein</fullName>
    </submittedName>
</protein>
<keyword evidence="1" id="KW-0175">Coiled coil</keyword>
<evidence type="ECO:0000256" key="2">
    <source>
        <dbReference type="SAM" id="MobiDB-lite"/>
    </source>
</evidence>
<keyword evidence="4" id="KW-1185">Reference proteome</keyword>
<gene>
    <name evidence="3" type="ORF">E3N88_38072</name>
</gene>
<evidence type="ECO:0000313" key="4">
    <source>
        <dbReference type="Proteomes" id="UP000326396"/>
    </source>
</evidence>
<proteinExistence type="predicted"/>
<dbReference type="PANTHER" id="PTHR31115">
    <property type="entry name" value="OS05G0107300 PROTEIN"/>
    <property type="match status" value="1"/>
</dbReference>
<feature type="compositionally biased region" description="Basic residues" evidence="2">
    <location>
        <begin position="443"/>
        <end position="455"/>
    </location>
</feature>
<accession>A0A5N6LTQ5</accession>
<feature type="compositionally biased region" description="Low complexity" evidence="2">
    <location>
        <begin position="811"/>
        <end position="824"/>
    </location>
</feature>
<dbReference type="EMBL" id="SZYD01000018">
    <property type="protein sequence ID" value="KAD2804695.1"/>
    <property type="molecule type" value="Genomic_DNA"/>
</dbReference>